<reference evidence="3" key="1">
    <citation type="submission" date="2018-05" db="EMBL/GenBank/DDBJ databases">
        <authorList>
            <person name="Lanie J.A."/>
            <person name="Ng W.-L."/>
            <person name="Kazmierczak K.M."/>
            <person name="Andrzejewski T.M."/>
            <person name="Davidsen T.M."/>
            <person name="Wayne K.J."/>
            <person name="Tettelin H."/>
            <person name="Glass J.I."/>
            <person name="Rusch D."/>
            <person name="Podicherti R."/>
            <person name="Tsui H.-C.T."/>
            <person name="Winkler M.E."/>
        </authorList>
    </citation>
    <scope>NUCLEOTIDE SEQUENCE</scope>
</reference>
<sequence>MGSILFGSTVTTAVLRGLGGGILFGGLLWLVGLMIGNEKDLMDETTLEEESTSDLESIPVKAKLTESQDK</sequence>
<protein>
    <submittedName>
        <fullName evidence="3">Uncharacterized protein</fullName>
    </submittedName>
</protein>
<gene>
    <name evidence="3" type="ORF">METZ01_LOCUS310501</name>
</gene>
<feature type="transmembrane region" description="Helical" evidence="2">
    <location>
        <begin position="13"/>
        <end position="35"/>
    </location>
</feature>
<name>A0A382NBM6_9ZZZZ</name>
<organism evidence="3">
    <name type="scientific">marine metagenome</name>
    <dbReference type="NCBI Taxonomy" id="408172"/>
    <lineage>
        <taxon>unclassified sequences</taxon>
        <taxon>metagenomes</taxon>
        <taxon>ecological metagenomes</taxon>
    </lineage>
</organism>
<keyword evidence="2" id="KW-0812">Transmembrane</keyword>
<evidence type="ECO:0000313" key="3">
    <source>
        <dbReference type="EMBL" id="SVC57647.1"/>
    </source>
</evidence>
<evidence type="ECO:0000256" key="1">
    <source>
        <dbReference type="SAM" id="MobiDB-lite"/>
    </source>
</evidence>
<feature type="region of interest" description="Disordered" evidence="1">
    <location>
        <begin position="45"/>
        <end position="70"/>
    </location>
</feature>
<proteinExistence type="predicted"/>
<keyword evidence="2" id="KW-1133">Transmembrane helix</keyword>
<dbReference type="AlphaFoldDB" id="A0A382NBM6"/>
<evidence type="ECO:0000256" key="2">
    <source>
        <dbReference type="SAM" id="Phobius"/>
    </source>
</evidence>
<keyword evidence="2" id="KW-0472">Membrane</keyword>
<dbReference type="EMBL" id="UINC01098833">
    <property type="protein sequence ID" value="SVC57647.1"/>
    <property type="molecule type" value="Genomic_DNA"/>
</dbReference>
<accession>A0A382NBM6</accession>